<dbReference type="AlphaFoldDB" id="A0A4S2LW99"/>
<protein>
    <submittedName>
        <fullName evidence="2">Uncharacterized protein</fullName>
    </submittedName>
</protein>
<keyword evidence="1" id="KW-1133">Transmembrane helix</keyword>
<evidence type="ECO:0000313" key="3">
    <source>
        <dbReference type="Proteomes" id="UP000308267"/>
    </source>
</evidence>
<feature type="transmembrane region" description="Helical" evidence="1">
    <location>
        <begin position="12"/>
        <end position="36"/>
    </location>
</feature>
<evidence type="ECO:0000313" key="2">
    <source>
        <dbReference type="EMBL" id="TGZ68143.1"/>
    </source>
</evidence>
<evidence type="ECO:0000256" key="1">
    <source>
        <dbReference type="SAM" id="Phobius"/>
    </source>
</evidence>
<accession>A0A4S2LW99</accession>
<comment type="caution">
    <text evidence="2">The sequence shown here is derived from an EMBL/GenBank/DDBJ whole genome shotgun (WGS) entry which is preliminary data.</text>
</comment>
<keyword evidence="1" id="KW-0812">Transmembrane</keyword>
<dbReference type="Proteomes" id="UP000308267">
    <property type="component" value="Unassembled WGS sequence"/>
</dbReference>
<feature type="transmembrane region" description="Helical" evidence="1">
    <location>
        <begin position="78"/>
        <end position="98"/>
    </location>
</feature>
<organism evidence="2 3">
    <name type="scientific">Opisthorchis felineus</name>
    <dbReference type="NCBI Taxonomy" id="147828"/>
    <lineage>
        <taxon>Eukaryota</taxon>
        <taxon>Metazoa</taxon>
        <taxon>Spiralia</taxon>
        <taxon>Lophotrochozoa</taxon>
        <taxon>Platyhelminthes</taxon>
        <taxon>Trematoda</taxon>
        <taxon>Digenea</taxon>
        <taxon>Opisthorchiida</taxon>
        <taxon>Opisthorchiata</taxon>
        <taxon>Opisthorchiidae</taxon>
        <taxon>Opisthorchis</taxon>
    </lineage>
</organism>
<keyword evidence="3" id="KW-1185">Reference proteome</keyword>
<keyword evidence="1" id="KW-0472">Membrane</keyword>
<name>A0A4S2LW99_OPIFE</name>
<proteinExistence type="predicted"/>
<dbReference type="EMBL" id="SJOL01006381">
    <property type="protein sequence ID" value="TGZ68143.1"/>
    <property type="molecule type" value="Genomic_DNA"/>
</dbReference>
<reference evidence="2 3" key="1">
    <citation type="journal article" date="2019" name="BMC Genomics">
        <title>New insights from Opisthorchis felineus genome: update on genomics of the epidemiologically important liver flukes.</title>
        <authorList>
            <person name="Ershov N.I."/>
            <person name="Mordvinov V.A."/>
            <person name="Prokhortchouk E.B."/>
            <person name="Pakharukova M.Y."/>
            <person name="Gunbin K.V."/>
            <person name="Ustyantsev K."/>
            <person name="Genaev M.A."/>
            <person name="Blinov A.G."/>
            <person name="Mazur A."/>
            <person name="Boulygina E."/>
            <person name="Tsygankova S."/>
            <person name="Khrameeva E."/>
            <person name="Chekanov N."/>
            <person name="Fan G."/>
            <person name="Xiao A."/>
            <person name="Zhang H."/>
            <person name="Xu X."/>
            <person name="Yang H."/>
            <person name="Solovyev V."/>
            <person name="Lee S.M."/>
            <person name="Liu X."/>
            <person name="Afonnikov D.A."/>
            <person name="Skryabin K.G."/>
        </authorList>
    </citation>
    <scope>NUCLEOTIDE SEQUENCE [LARGE SCALE GENOMIC DNA]</scope>
    <source>
        <strain evidence="2">AK-0245</strain>
        <tissue evidence="2">Whole organism</tissue>
    </source>
</reference>
<gene>
    <name evidence="2" type="ORF">CRM22_004413</name>
</gene>
<sequence>MYYQYPYYQYHYVLSYCCVGQFIFCLLCTCGLKVLIMAHPGIPSLVHTDTDTHARTHTHTHTTPSHQPARPIWSDDVILSQFPLFYTIHFLSVSALLFREESPMLCQFFSACQR</sequence>